<keyword evidence="1" id="KW-0812">Transmembrane</keyword>
<accession>H5SR08</accession>
<dbReference type="AlphaFoldDB" id="H5SR08"/>
<keyword evidence="1" id="KW-0472">Membrane</keyword>
<feature type="transmembrane region" description="Helical" evidence="1">
    <location>
        <begin position="30"/>
        <end position="52"/>
    </location>
</feature>
<feature type="transmembrane region" description="Helical" evidence="1">
    <location>
        <begin position="195"/>
        <end position="212"/>
    </location>
</feature>
<keyword evidence="1" id="KW-1133">Transmembrane helix</keyword>
<gene>
    <name evidence="2" type="ORF">HGMM_OP2C075</name>
</gene>
<proteinExistence type="predicted"/>
<reference evidence="2" key="2">
    <citation type="journal article" date="2012" name="PLoS ONE">
        <title>A Deeply Branching Thermophilic Bacterium with an Ancient Acetyl-CoA Pathway Dominates a Subsurface Ecosystem.</title>
        <authorList>
            <person name="Takami H."/>
            <person name="Noguchi H."/>
            <person name="Takaki Y."/>
            <person name="Uchiyama I."/>
            <person name="Toyoda A."/>
            <person name="Nishi S."/>
            <person name="Chee G.-J."/>
            <person name="Arai W."/>
            <person name="Nunoura T."/>
            <person name="Itoh T."/>
            <person name="Hattori M."/>
            <person name="Takai K."/>
        </authorList>
    </citation>
    <scope>NUCLEOTIDE SEQUENCE</scope>
</reference>
<feature type="transmembrane region" description="Helical" evidence="1">
    <location>
        <begin position="261"/>
        <end position="282"/>
    </location>
</feature>
<feature type="transmembrane region" description="Helical" evidence="1">
    <location>
        <begin position="324"/>
        <end position="345"/>
    </location>
</feature>
<feature type="transmembrane region" description="Helical" evidence="1">
    <location>
        <begin position="64"/>
        <end position="82"/>
    </location>
</feature>
<evidence type="ECO:0000256" key="1">
    <source>
        <dbReference type="SAM" id="Phobius"/>
    </source>
</evidence>
<name>H5SR08_ACEAU</name>
<protein>
    <submittedName>
        <fullName evidence="2">Hypothetical conserved protein</fullName>
    </submittedName>
</protein>
<dbReference type="EMBL" id="AP011801">
    <property type="protein sequence ID" value="BAL58525.1"/>
    <property type="molecule type" value="Genomic_DNA"/>
</dbReference>
<feature type="transmembrane region" description="Helical" evidence="1">
    <location>
        <begin position="112"/>
        <end position="131"/>
    </location>
</feature>
<feature type="transmembrane region" description="Helical" evidence="1">
    <location>
        <begin position="294"/>
        <end position="312"/>
    </location>
</feature>
<evidence type="ECO:0000313" key="2">
    <source>
        <dbReference type="EMBL" id="BAL58525.1"/>
    </source>
</evidence>
<organism evidence="2">
    <name type="scientific">Acetithermum autotrophicum</name>
    <dbReference type="NCBI Taxonomy" id="1446466"/>
    <lineage>
        <taxon>Bacteria</taxon>
        <taxon>Candidatus Bipolaricaulota</taxon>
        <taxon>Candidatus Acetithermum</taxon>
    </lineage>
</organism>
<sequence>MRAKLGLAAGLIVLGIGVWAGLIRMGWALPALPTVPVAHGPLMIVGFLGALISVERAVALRRSWGYVGPALAVLGALAWAVAGAPWGAWLALGGSIALGALYFIAAQQQRAWPVIVMGAGALCWGVGNLLWALGSALAQSTPWWAAFAILTIVGERLELARLQKLSGMSRALFVLSIGVFFVGLVLALVRLELGVRTLALGMVALAIWLVRYDIARRTVHQTGLVRYIAVSLLTGYVWLGVAGVLGMIWGGAVAGPFYDAVWHALFVGFVFSMIFGHAPVIFPALLKARIPFSMSFYAPLGLLHLSLMLRIFGDLLLELPGRQWGGLLNALAILLFFGTVAHAALRDLLSRPRSRPQ</sequence>
<feature type="transmembrane region" description="Helical" evidence="1">
    <location>
        <begin position="171"/>
        <end position="189"/>
    </location>
</feature>
<reference evidence="2" key="1">
    <citation type="journal article" date="2005" name="Environ. Microbiol.">
        <title>Genetic and functional properties of uncultivated thermophilic crenarchaeotes from a subsurface gold mine as revealed by analysis of genome fragments.</title>
        <authorList>
            <person name="Nunoura T."/>
            <person name="Hirayama H."/>
            <person name="Takami H."/>
            <person name="Oida H."/>
            <person name="Nishi S."/>
            <person name="Shimamura S."/>
            <person name="Suzuki Y."/>
            <person name="Inagaki F."/>
            <person name="Takai K."/>
            <person name="Nealson K.H."/>
            <person name="Horikoshi K."/>
        </authorList>
    </citation>
    <scope>NUCLEOTIDE SEQUENCE</scope>
</reference>
<feature type="transmembrane region" description="Helical" evidence="1">
    <location>
        <begin position="143"/>
        <end position="159"/>
    </location>
</feature>
<feature type="transmembrane region" description="Helical" evidence="1">
    <location>
        <begin position="224"/>
        <end position="249"/>
    </location>
</feature>
<feature type="transmembrane region" description="Helical" evidence="1">
    <location>
        <begin position="88"/>
        <end position="105"/>
    </location>
</feature>